<dbReference type="GO" id="GO:0031267">
    <property type="term" value="F:small GTPase binding"/>
    <property type="evidence" value="ECO:0000318"/>
    <property type="project" value="GO_Central"/>
</dbReference>
<dbReference type="SMR" id="A2DQI8"/>
<dbReference type="Gene3D" id="1.20.1050.80">
    <property type="entry name" value="VPS9 domain"/>
    <property type="match status" value="1"/>
</dbReference>
<sequence length="579" mass="65926">MLRRNIKATLHHLITEYCISMNSYNQDAAPLKMAISCHICTINLPQFQIKLHELFGQQSALTTLAGKDYTKYTRDEDVPADIHLKMITLIFPYEFLSELLKSIDFLQIFTKIILNYKPQKHVNAIKSVFNAIKKFGANNDISNINQFFTANEIMFFALAEHLVTIFTHKQMINSNWDPLRNFSTVEKSRLIAEEEFKALNLNQKLLDHLQSHHDIIEKLKNPLPSKSLNELREICETKPELEFDENEKIEIPALHHVVLELRKMPLQCSPSGLLFTLSNALTMLTNAVSIGGEMVGADEIFQFFVYSLSAAKVWCLPAMALFVEKFVDDALLETKFQYLITQLNCAVEFIEGRKLSIKPFIILPHTKMTPEIEAKLSPVDDEIIVMKRFAVYAYPTFTEECQTVFPGMIKYTGKLEDQAFVRKFSLKGSPSFLDDFESVASLNGAIFPLNQDYIVKHKMIRVDSGNMVDSADDINRFSTLMLMFSGEINNPSTGKINKAFSIVNGIWKMASNVAKLDLIVADLQMALVFIGKLPPNFHVDGIFNHDTYRALVELVGKRGKVELSPKMFENVKKLAEENK</sequence>
<dbReference type="GO" id="GO:0005829">
    <property type="term" value="C:cytosol"/>
    <property type="evidence" value="ECO:0000318"/>
    <property type="project" value="GO_Central"/>
</dbReference>
<organism evidence="2 3">
    <name type="scientific">Trichomonas vaginalis (strain ATCC PRA-98 / G3)</name>
    <dbReference type="NCBI Taxonomy" id="412133"/>
    <lineage>
        <taxon>Eukaryota</taxon>
        <taxon>Metamonada</taxon>
        <taxon>Parabasalia</taxon>
        <taxon>Trichomonadida</taxon>
        <taxon>Trichomonadidae</taxon>
        <taxon>Trichomonas</taxon>
    </lineage>
</organism>
<dbReference type="GO" id="GO:0005085">
    <property type="term" value="F:guanyl-nucleotide exchange factor activity"/>
    <property type="evidence" value="ECO:0000318"/>
    <property type="project" value="GO_Central"/>
</dbReference>
<dbReference type="Proteomes" id="UP000001542">
    <property type="component" value="Unassembled WGS sequence"/>
</dbReference>
<keyword evidence="3" id="KW-1185">Reference proteome</keyword>
<dbReference type="OrthoDB" id="10263288at2759"/>
<proteinExistence type="predicted"/>
<dbReference type="RefSeq" id="XP_001329495.1">
    <property type="nucleotide sequence ID" value="XM_001329460.1"/>
</dbReference>
<dbReference type="Pfam" id="PF02204">
    <property type="entry name" value="VPS9"/>
    <property type="match status" value="1"/>
</dbReference>
<reference evidence="2" key="1">
    <citation type="submission" date="2006-10" db="EMBL/GenBank/DDBJ databases">
        <authorList>
            <person name="Amadeo P."/>
            <person name="Zhao Q."/>
            <person name="Wortman J."/>
            <person name="Fraser-Liggett C."/>
            <person name="Carlton J."/>
        </authorList>
    </citation>
    <scope>NUCLEOTIDE SEQUENCE</scope>
    <source>
        <strain evidence="2">G3</strain>
    </source>
</reference>
<accession>A2DQI8</accession>
<dbReference type="InterPro" id="IPR037191">
    <property type="entry name" value="VPS9_dom_sf"/>
</dbReference>
<evidence type="ECO:0000313" key="2">
    <source>
        <dbReference type="EMBL" id="EAY17272.1"/>
    </source>
</evidence>
<feature type="domain" description="VPS9" evidence="1">
    <location>
        <begin position="218"/>
        <end position="359"/>
    </location>
</feature>
<dbReference type="GO" id="GO:0030139">
    <property type="term" value="C:endocytic vesicle"/>
    <property type="evidence" value="ECO:0000318"/>
    <property type="project" value="GO_Central"/>
</dbReference>
<dbReference type="InterPro" id="IPR003123">
    <property type="entry name" value="VPS9"/>
</dbReference>
<evidence type="ECO:0000313" key="3">
    <source>
        <dbReference type="Proteomes" id="UP000001542"/>
    </source>
</evidence>
<dbReference type="PROSITE" id="PS51205">
    <property type="entry name" value="VPS9"/>
    <property type="match status" value="1"/>
</dbReference>
<gene>
    <name evidence="2" type="ORF">TVAG_266350</name>
</gene>
<dbReference type="SUPFAM" id="SSF109993">
    <property type="entry name" value="VPS9 domain"/>
    <property type="match status" value="1"/>
</dbReference>
<reference evidence="2" key="2">
    <citation type="journal article" date="2007" name="Science">
        <title>Draft genome sequence of the sexually transmitted pathogen Trichomonas vaginalis.</title>
        <authorList>
            <person name="Carlton J.M."/>
            <person name="Hirt R.P."/>
            <person name="Silva J.C."/>
            <person name="Delcher A.L."/>
            <person name="Schatz M."/>
            <person name="Zhao Q."/>
            <person name="Wortman J.R."/>
            <person name="Bidwell S.L."/>
            <person name="Alsmark U.C.M."/>
            <person name="Besteiro S."/>
            <person name="Sicheritz-Ponten T."/>
            <person name="Noel C.J."/>
            <person name="Dacks J.B."/>
            <person name="Foster P.G."/>
            <person name="Simillion C."/>
            <person name="Van de Peer Y."/>
            <person name="Miranda-Saavedra D."/>
            <person name="Barton G.J."/>
            <person name="Westrop G.D."/>
            <person name="Mueller S."/>
            <person name="Dessi D."/>
            <person name="Fiori P.L."/>
            <person name="Ren Q."/>
            <person name="Paulsen I."/>
            <person name="Zhang H."/>
            <person name="Bastida-Corcuera F.D."/>
            <person name="Simoes-Barbosa A."/>
            <person name="Brown M.T."/>
            <person name="Hayes R.D."/>
            <person name="Mukherjee M."/>
            <person name="Okumura C.Y."/>
            <person name="Schneider R."/>
            <person name="Smith A.J."/>
            <person name="Vanacova S."/>
            <person name="Villalvazo M."/>
            <person name="Haas B.J."/>
            <person name="Pertea M."/>
            <person name="Feldblyum T.V."/>
            <person name="Utterback T.R."/>
            <person name="Shu C.L."/>
            <person name="Osoegawa K."/>
            <person name="de Jong P.J."/>
            <person name="Hrdy I."/>
            <person name="Horvathova L."/>
            <person name="Zubacova Z."/>
            <person name="Dolezal P."/>
            <person name="Malik S.B."/>
            <person name="Logsdon J.M. Jr."/>
            <person name="Henze K."/>
            <person name="Gupta A."/>
            <person name="Wang C.C."/>
            <person name="Dunne R.L."/>
            <person name="Upcroft J.A."/>
            <person name="Upcroft P."/>
            <person name="White O."/>
            <person name="Salzberg S.L."/>
            <person name="Tang P."/>
            <person name="Chiu C.-H."/>
            <person name="Lee Y.-S."/>
            <person name="Embley T.M."/>
            <person name="Coombs G.H."/>
            <person name="Mottram J.C."/>
            <person name="Tachezy J."/>
            <person name="Fraser-Liggett C.M."/>
            <person name="Johnson P.J."/>
        </authorList>
    </citation>
    <scope>NUCLEOTIDE SEQUENCE [LARGE SCALE GENOMIC DNA]</scope>
    <source>
        <strain evidence="2">G3</strain>
    </source>
</reference>
<dbReference type="VEuPathDB" id="TrichDB:TVAGG3_0591100"/>
<evidence type="ECO:0000259" key="1">
    <source>
        <dbReference type="PROSITE" id="PS51205"/>
    </source>
</evidence>
<dbReference type="KEGG" id="tva:4775289"/>
<name>A2DQI8_TRIV3</name>
<dbReference type="InParanoid" id="A2DQI8"/>
<dbReference type="EMBL" id="DS113232">
    <property type="protein sequence ID" value="EAY17272.1"/>
    <property type="molecule type" value="Genomic_DNA"/>
</dbReference>
<protein>
    <recommendedName>
        <fullName evidence="1">VPS9 domain-containing protein</fullName>
    </recommendedName>
</protein>
<dbReference type="VEuPathDB" id="TrichDB:TVAG_266350"/>
<dbReference type="AlphaFoldDB" id="A2DQI8"/>